<evidence type="ECO:0000313" key="2">
    <source>
        <dbReference type="Proteomes" id="UP000708208"/>
    </source>
</evidence>
<feature type="non-terminal residue" evidence="1">
    <location>
        <position position="41"/>
    </location>
</feature>
<comment type="caution">
    <text evidence="1">The sequence shown here is derived from an EMBL/GenBank/DDBJ whole genome shotgun (WGS) entry which is preliminary data.</text>
</comment>
<evidence type="ECO:0000313" key="1">
    <source>
        <dbReference type="EMBL" id="CAG7727086.1"/>
    </source>
</evidence>
<name>A0A8J2P7F1_9HEXA</name>
<sequence length="41" mass="4534">IWGSVPKPSRAIIALEASTKTRKFQCSMDRAVDVQTLLTKS</sequence>
<organism evidence="1 2">
    <name type="scientific">Allacma fusca</name>
    <dbReference type="NCBI Taxonomy" id="39272"/>
    <lineage>
        <taxon>Eukaryota</taxon>
        <taxon>Metazoa</taxon>
        <taxon>Ecdysozoa</taxon>
        <taxon>Arthropoda</taxon>
        <taxon>Hexapoda</taxon>
        <taxon>Collembola</taxon>
        <taxon>Symphypleona</taxon>
        <taxon>Sminthuridae</taxon>
        <taxon>Allacma</taxon>
    </lineage>
</organism>
<reference evidence="1" key="1">
    <citation type="submission" date="2021-06" db="EMBL/GenBank/DDBJ databases">
        <authorList>
            <person name="Hodson N. C."/>
            <person name="Mongue J. A."/>
            <person name="Jaron S. K."/>
        </authorList>
    </citation>
    <scope>NUCLEOTIDE SEQUENCE</scope>
</reference>
<dbReference type="EMBL" id="CAJVCH010143471">
    <property type="protein sequence ID" value="CAG7727086.1"/>
    <property type="molecule type" value="Genomic_DNA"/>
</dbReference>
<keyword evidence="2" id="KW-1185">Reference proteome</keyword>
<accession>A0A8J2P7F1</accession>
<dbReference type="AlphaFoldDB" id="A0A8J2P7F1"/>
<protein>
    <submittedName>
        <fullName evidence="1">Uncharacterized protein</fullName>
    </submittedName>
</protein>
<proteinExistence type="predicted"/>
<dbReference type="Proteomes" id="UP000708208">
    <property type="component" value="Unassembled WGS sequence"/>
</dbReference>
<gene>
    <name evidence="1" type="ORF">AFUS01_LOCUS15946</name>
</gene>